<keyword evidence="2" id="KW-1185">Reference proteome</keyword>
<dbReference type="AlphaFoldDB" id="A0A841KXT1"/>
<evidence type="ECO:0000313" key="1">
    <source>
        <dbReference type="EMBL" id="MBB6216800.1"/>
    </source>
</evidence>
<sequence length="51" mass="5583">MANPKVERTNLGMDSTAAWADIDHVLSDTGVPIPSETAVTEAKEWVEENQK</sequence>
<evidence type="ECO:0008006" key="3">
    <source>
        <dbReference type="Google" id="ProtNLM"/>
    </source>
</evidence>
<reference evidence="1 2" key="1">
    <citation type="submission" date="2020-08" db="EMBL/GenBank/DDBJ databases">
        <title>Genomic Encyclopedia of Type Strains, Phase IV (KMG-IV): sequencing the most valuable type-strain genomes for metagenomic binning, comparative biology and taxonomic classification.</title>
        <authorList>
            <person name="Goeker M."/>
        </authorList>
    </citation>
    <scope>NUCLEOTIDE SEQUENCE [LARGE SCALE GENOMIC DNA]</scope>
    <source>
        <strain evidence="1 2">DSM 103526</strain>
    </source>
</reference>
<dbReference type="InterPro" id="IPR024209">
    <property type="entry name" value="CDIF630_02480-like"/>
</dbReference>
<proteinExistence type="predicted"/>
<dbReference type="Proteomes" id="UP000579281">
    <property type="component" value="Unassembled WGS sequence"/>
</dbReference>
<dbReference type="RefSeq" id="WP_184311323.1">
    <property type="nucleotide sequence ID" value="NZ_JACHEN010000017.1"/>
</dbReference>
<evidence type="ECO:0000313" key="2">
    <source>
        <dbReference type="Proteomes" id="UP000579281"/>
    </source>
</evidence>
<dbReference type="Pfam" id="PF12655">
    <property type="entry name" value="CDIF630_02480-like"/>
    <property type="match status" value="1"/>
</dbReference>
<name>A0A841KXT1_9FIRM</name>
<accession>A0A841KXT1</accession>
<organism evidence="1 2">
    <name type="scientific">Anaerosolibacter carboniphilus</name>
    <dbReference type="NCBI Taxonomy" id="1417629"/>
    <lineage>
        <taxon>Bacteria</taxon>
        <taxon>Bacillati</taxon>
        <taxon>Bacillota</taxon>
        <taxon>Clostridia</taxon>
        <taxon>Peptostreptococcales</taxon>
        <taxon>Thermotaleaceae</taxon>
        <taxon>Anaerosolibacter</taxon>
    </lineage>
</organism>
<comment type="caution">
    <text evidence="1">The sequence shown here is derived from an EMBL/GenBank/DDBJ whole genome shotgun (WGS) entry which is preliminary data.</text>
</comment>
<protein>
    <recommendedName>
        <fullName evidence="3">DUF3787 domain-containing protein</fullName>
    </recommendedName>
</protein>
<gene>
    <name evidence="1" type="ORF">HNQ80_002904</name>
</gene>
<dbReference type="EMBL" id="JACHEN010000017">
    <property type="protein sequence ID" value="MBB6216800.1"/>
    <property type="molecule type" value="Genomic_DNA"/>
</dbReference>